<proteinExistence type="predicted"/>
<keyword evidence="5" id="KW-1185">Reference proteome</keyword>
<dbReference type="InterPro" id="IPR036875">
    <property type="entry name" value="Znf_CCHC_sf"/>
</dbReference>
<evidence type="ECO:0000256" key="1">
    <source>
        <dbReference type="PROSITE-ProRule" id="PRU00047"/>
    </source>
</evidence>
<keyword evidence="1" id="KW-0862">Zinc</keyword>
<dbReference type="InterPro" id="IPR001878">
    <property type="entry name" value="Znf_CCHC"/>
</dbReference>
<comment type="caution">
    <text evidence="4">The sequence shown here is derived from an EMBL/GenBank/DDBJ whole genome shotgun (WGS) entry which is preliminary data.</text>
</comment>
<accession>A0AAV0LCR5</accession>
<feature type="compositionally biased region" description="Polar residues" evidence="2">
    <location>
        <begin position="234"/>
        <end position="259"/>
    </location>
</feature>
<feature type="compositionally biased region" description="Basic and acidic residues" evidence="2">
    <location>
        <begin position="305"/>
        <end position="314"/>
    </location>
</feature>
<dbReference type="PROSITE" id="PS50158">
    <property type="entry name" value="ZF_CCHC"/>
    <property type="match status" value="1"/>
</dbReference>
<sequence length="410" mass="44394">MVVWIQLPAFPVHFYHKEILFMIGNMIGRSIKLDFHMQHQQRAKFARMAVELGLSKPLVTRLRLDGKWQYIEYENLPAVCFECGKIGHTNSSCPSLAANTPAVTTRTLTMVPEGWSETLPEDKAGFGPWMQVTRRPRRGSRTSEKGNSGAMQGDLPNLGKTGKGKISSRNMEVSNGQKEAPSQREETVRGGTQEKGKTAWTGKRNGKEEVSRVGMEVTTGGKGVLGPIPLSSAAGPTQGSNKANVNSRNKDMGSSSTFSGPKARLGPAKHLPGKGLAPPSPPPMQEFAGPNATLIQVVSVPSIDSQKEADRKAETPSTAARTKKRNEEKKKNSKTRKSPKKISAKTLQVWTPVKENKTKSRARMATLTLQEIDAWTGAAKLGQSEKALGNDAEEPSPFEACASAIPESAP</sequence>
<evidence type="ECO:0000313" key="5">
    <source>
        <dbReference type="Proteomes" id="UP001154282"/>
    </source>
</evidence>
<dbReference type="PANTHER" id="PTHR31286">
    <property type="entry name" value="GLYCINE-RICH CELL WALL STRUCTURAL PROTEIN 1.8-LIKE"/>
    <property type="match status" value="1"/>
</dbReference>
<feature type="region of interest" description="Disordered" evidence="2">
    <location>
        <begin position="385"/>
        <end position="410"/>
    </location>
</feature>
<dbReference type="Proteomes" id="UP001154282">
    <property type="component" value="Unassembled WGS sequence"/>
</dbReference>
<keyword evidence="1" id="KW-0479">Metal-binding</keyword>
<evidence type="ECO:0000259" key="3">
    <source>
        <dbReference type="PROSITE" id="PS50158"/>
    </source>
</evidence>
<keyword evidence="1" id="KW-0863">Zinc-finger</keyword>
<feature type="compositionally biased region" description="Basic and acidic residues" evidence="2">
    <location>
        <begin position="181"/>
        <end position="197"/>
    </location>
</feature>
<feature type="compositionally biased region" description="Polar residues" evidence="2">
    <location>
        <begin position="167"/>
        <end position="177"/>
    </location>
</feature>
<feature type="compositionally biased region" description="Basic residues" evidence="2">
    <location>
        <begin position="331"/>
        <end position="342"/>
    </location>
</feature>
<dbReference type="PANTHER" id="PTHR31286:SF99">
    <property type="entry name" value="DUF4283 DOMAIN-CONTAINING PROTEIN"/>
    <property type="match status" value="1"/>
</dbReference>
<evidence type="ECO:0000313" key="4">
    <source>
        <dbReference type="EMBL" id="CAI0432260.1"/>
    </source>
</evidence>
<dbReference type="GO" id="GO:0003676">
    <property type="term" value="F:nucleic acid binding"/>
    <property type="evidence" value="ECO:0007669"/>
    <property type="project" value="InterPro"/>
</dbReference>
<organism evidence="4 5">
    <name type="scientific">Linum tenue</name>
    <dbReference type="NCBI Taxonomy" id="586396"/>
    <lineage>
        <taxon>Eukaryota</taxon>
        <taxon>Viridiplantae</taxon>
        <taxon>Streptophyta</taxon>
        <taxon>Embryophyta</taxon>
        <taxon>Tracheophyta</taxon>
        <taxon>Spermatophyta</taxon>
        <taxon>Magnoliopsida</taxon>
        <taxon>eudicotyledons</taxon>
        <taxon>Gunneridae</taxon>
        <taxon>Pentapetalae</taxon>
        <taxon>rosids</taxon>
        <taxon>fabids</taxon>
        <taxon>Malpighiales</taxon>
        <taxon>Linaceae</taxon>
        <taxon>Linum</taxon>
    </lineage>
</organism>
<dbReference type="InterPro" id="IPR040256">
    <property type="entry name" value="At4g02000-like"/>
</dbReference>
<gene>
    <name evidence="4" type="ORF">LITE_LOCUS23368</name>
</gene>
<reference evidence="4" key="1">
    <citation type="submission" date="2022-08" db="EMBL/GenBank/DDBJ databases">
        <authorList>
            <person name="Gutierrez-Valencia J."/>
        </authorList>
    </citation>
    <scope>NUCLEOTIDE SEQUENCE</scope>
</reference>
<protein>
    <recommendedName>
        <fullName evidence="3">CCHC-type domain-containing protein</fullName>
    </recommendedName>
</protein>
<feature type="region of interest" description="Disordered" evidence="2">
    <location>
        <begin position="133"/>
        <end position="342"/>
    </location>
</feature>
<dbReference type="AlphaFoldDB" id="A0AAV0LCR5"/>
<name>A0AAV0LCR5_9ROSI</name>
<evidence type="ECO:0000256" key="2">
    <source>
        <dbReference type="SAM" id="MobiDB-lite"/>
    </source>
</evidence>
<dbReference type="GO" id="GO:0008270">
    <property type="term" value="F:zinc ion binding"/>
    <property type="evidence" value="ECO:0007669"/>
    <property type="project" value="UniProtKB-KW"/>
</dbReference>
<dbReference type="EMBL" id="CAMGYJ010000006">
    <property type="protein sequence ID" value="CAI0432260.1"/>
    <property type="molecule type" value="Genomic_DNA"/>
</dbReference>
<dbReference type="SUPFAM" id="SSF57756">
    <property type="entry name" value="Retrovirus zinc finger-like domains"/>
    <property type="match status" value="1"/>
</dbReference>
<feature type="domain" description="CCHC-type" evidence="3">
    <location>
        <begin position="80"/>
        <end position="95"/>
    </location>
</feature>